<dbReference type="EMBL" id="JBGBPQ010000009">
    <property type="protein sequence ID" value="KAL1520086.1"/>
    <property type="molecule type" value="Genomic_DNA"/>
</dbReference>
<gene>
    <name evidence="6" type="ORF">AB1Y20_023561</name>
</gene>
<evidence type="ECO:0000256" key="2">
    <source>
        <dbReference type="ARBA" id="ARBA00005679"/>
    </source>
</evidence>
<dbReference type="PANTHER" id="PTHR13234">
    <property type="entry name" value="GAMMA-INTERFERON INDUCIBLE LYSOSOMAL THIOL REDUCTASE GILT"/>
    <property type="match status" value="1"/>
</dbReference>
<keyword evidence="5" id="KW-0325">Glycoprotein</keyword>
<dbReference type="Pfam" id="PF03227">
    <property type="entry name" value="GILT"/>
    <property type="match status" value="1"/>
</dbReference>
<keyword evidence="7" id="KW-1185">Reference proteome</keyword>
<evidence type="ECO:0000256" key="4">
    <source>
        <dbReference type="ARBA" id="ARBA00022729"/>
    </source>
</evidence>
<dbReference type="InterPro" id="IPR004911">
    <property type="entry name" value="Interferon-induced_GILT"/>
</dbReference>
<dbReference type="Proteomes" id="UP001515480">
    <property type="component" value="Unassembled WGS sequence"/>
</dbReference>
<evidence type="ECO:0000313" key="7">
    <source>
        <dbReference type="Proteomes" id="UP001515480"/>
    </source>
</evidence>
<evidence type="ECO:0000256" key="3">
    <source>
        <dbReference type="ARBA" id="ARBA00022525"/>
    </source>
</evidence>
<evidence type="ECO:0000313" key="6">
    <source>
        <dbReference type="EMBL" id="KAL1520086.1"/>
    </source>
</evidence>
<keyword evidence="3" id="KW-0964">Secreted</keyword>
<comment type="caution">
    <text evidence="6">The sequence shown here is derived from an EMBL/GenBank/DDBJ whole genome shotgun (WGS) entry which is preliminary data.</text>
</comment>
<organism evidence="6 7">
    <name type="scientific">Prymnesium parvum</name>
    <name type="common">Toxic golden alga</name>
    <dbReference type="NCBI Taxonomy" id="97485"/>
    <lineage>
        <taxon>Eukaryota</taxon>
        <taxon>Haptista</taxon>
        <taxon>Haptophyta</taxon>
        <taxon>Prymnesiophyceae</taxon>
        <taxon>Prymnesiales</taxon>
        <taxon>Prymnesiaceae</taxon>
        <taxon>Prymnesium</taxon>
    </lineage>
</organism>
<dbReference type="GO" id="GO:0016671">
    <property type="term" value="F:oxidoreductase activity, acting on a sulfur group of donors, disulfide as acceptor"/>
    <property type="evidence" value="ECO:0007669"/>
    <property type="project" value="InterPro"/>
</dbReference>
<reference evidence="6 7" key="1">
    <citation type="journal article" date="2024" name="Science">
        <title>Giant polyketide synthase enzymes in the biosynthesis of giant marine polyether toxins.</title>
        <authorList>
            <person name="Fallon T.R."/>
            <person name="Shende V.V."/>
            <person name="Wierzbicki I.H."/>
            <person name="Pendleton A.L."/>
            <person name="Watervoot N.F."/>
            <person name="Auber R.P."/>
            <person name="Gonzalez D.J."/>
            <person name="Wisecaver J.H."/>
            <person name="Moore B.S."/>
        </authorList>
    </citation>
    <scope>NUCLEOTIDE SEQUENCE [LARGE SCALE GENOMIC DNA]</scope>
    <source>
        <strain evidence="6 7">12B1</strain>
    </source>
</reference>
<dbReference type="GO" id="GO:0005576">
    <property type="term" value="C:extracellular region"/>
    <property type="evidence" value="ECO:0007669"/>
    <property type="project" value="UniProtKB-SubCell"/>
</dbReference>
<sequence length="206" mass="21890">MRTEWNGAFLRAVLHATHSGLAGRQRAGFITGPLADTVAAPGLTDILNVTLVPFGNARIEGGAVVCQHGAEECGGNSWEQCAISIYPAFSEHWPFYLCLEQKLGSDGTQAVPLSNATAECTKSSGLSYEKLKACVDDPARSFALQKKFAAMTPSHPYVPYVLINGKLSPSDGEQLLKEVCQAYTGTPPAGCAQVLEAAARKCTADW</sequence>
<evidence type="ECO:0000256" key="5">
    <source>
        <dbReference type="ARBA" id="ARBA00023180"/>
    </source>
</evidence>
<comment type="subcellular location">
    <subcellularLocation>
        <location evidence="1">Secreted</location>
    </subcellularLocation>
</comment>
<evidence type="ECO:0008006" key="8">
    <source>
        <dbReference type="Google" id="ProtNLM"/>
    </source>
</evidence>
<evidence type="ECO:0000256" key="1">
    <source>
        <dbReference type="ARBA" id="ARBA00004613"/>
    </source>
</evidence>
<comment type="similarity">
    <text evidence="2">Belongs to the GILT family.</text>
</comment>
<protein>
    <recommendedName>
        <fullName evidence="8">Gamma-interferon-inducible lysosomal thiol reductase</fullName>
    </recommendedName>
</protein>
<proteinExistence type="inferred from homology"/>
<dbReference type="PANTHER" id="PTHR13234:SF8">
    <property type="entry name" value="GAMMA-INTERFERON-INDUCIBLE LYSOSOMAL THIOL REDUCTASE"/>
    <property type="match status" value="1"/>
</dbReference>
<dbReference type="AlphaFoldDB" id="A0AB34JE81"/>
<name>A0AB34JE81_PRYPA</name>
<accession>A0AB34JE81</accession>
<keyword evidence="4" id="KW-0732">Signal</keyword>